<dbReference type="EMBL" id="CP024955">
    <property type="protein sequence ID" value="ATY86206.1"/>
    <property type="molecule type" value="Genomic_DNA"/>
</dbReference>
<dbReference type="Gene3D" id="3.40.50.1010">
    <property type="entry name" value="5'-nuclease"/>
    <property type="match status" value="1"/>
</dbReference>
<dbReference type="InterPro" id="IPR002716">
    <property type="entry name" value="PIN_dom"/>
</dbReference>
<dbReference type="Proteomes" id="UP000231932">
    <property type="component" value="Chromosome"/>
</dbReference>
<organism evidence="2 3">
    <name type="scientific">Kyrpidia spormannii</name>
    <dbReference type="NCBI Taxonomy" id="2055160"/>
    <lineage>
        <taxon>Bacteria</taxon>
        <taxon>Bacillati</taxon>
        <taxon>Bacillota</taxon>
        <taxon>Bacilli</taxon>
        <taxon>Bacillales</taxon>
        <taxon>Alicyclobacillaceae</taxon>
        <taxon>Kyrpidia</taxon>
    </lineage>
</organism>
<feature type="domain" description="PIN" evidence="1">
    <location>
        <begin position="33"/>
        <end position="145"/>
    </location>
</feature>
<dbReference type="AlphaFoldDB" id="A0A2K8NA35"/>
<dbReference type="Pfam" id="PF10130">
    <property type="entry name" value="PIN_2"/>
    <property type="match status" value="1"/>
</dbReference>
<evidence type="ECO:0000313" key="2">
    <source>
        <dbReference type="EMBL" id="ATY86206.1"/>
    </source>
</evidence>
<reference evidence="3" key="1">
    <citation type="submission" date="2017-11" db="EMBL/GenBank/DDBJ databases">
        <title>Complete Genome Sequence of Kyrpidia sp. Strain EA-1, a thermophilic, hydrogen-oxidizing Bacterium, isolated from the Azores.</title>
        <authorList>
            <person name="Reiner J.E."/>
            <person name="Lapp C.J."/>
            <person name="Bunk B."/>
            <person name="Gescher J."/>
        </authorList>
    </citation>
    <scope>NUCLEOTIDE SEQUENCE [LARGE SCALE GENOMIC DNA]</scope>
    <source>
        <strain evidence="3">EA-1</strain>
    </source>
</reference>
<gene>
    <name evidence="2" type="ORF">CVV65_15780</name>
</gene>
<evidence type="ECO:0000259" key="1">
    <source>
        <dbReference type="Pfam" id="PF10130"/>
    </source>
</evidence>
<dbReference type="CDD" id="cd09871">
    <property type="entry name" value="PIN_MtVapC28-VapC30-like"/>
    <property type="match status" value="1"/>
</dbReference>
<protein>
    <submittedName>
        <fullName evidence="2">PIN domain nuclease</fullName>
    </submittedName>
</protein>
<name>A0A2K8NA35_9BACL</name>
<dbReference type="KEGG" id="kyr:CVV65_15780"/>
<proteinExistence type="predicted"/>
<accession>A0A2K8NA35</accession>
<dbReference type="SUPFAM" id="SSF88723">
    <property type="entry name" value="PIN domain-like"/>
    <property type="match status" value="1"/>
</dbReference>
<keyword evidence="3" id="KW-1185">Reference proteome</keyword>
<evidence type="ECO:0000313" key="3">
    <source>
        <dbReference type="Proteomes" id="UP000231932"/>
    </source>
</evidence>
<sequence length="166" mass="19044">MSNCLANCRSNWRGCTYPSRRSWRILKPIEKIVIDANALLSIVIGGKAAQRIVLHLKAPELYATVQAYSEVEKYLPILAERKNLNEKLLWSVWRILPVEIVAPSTLGPAWEKAWHCLHQRDPNDVPTLALALEHDWPIWSQDKDFEEAQDVCKVYSTAELLRILDS</sequence>
<dbReference type="InterPro" id="IPR029060">
    <property type="entry name" value="PIN-like_dom_sf"/>
</dbReference>